<evidence type="ECO:0000313" key="5">
    <source>
        <dbReference type="Proteomes" id="UP000216074"/>
    </source>
</evidence>
<dbReference type="EMBL" id="MWWY01000024">
    <property type="protein sequence ID" value="OZG64270.1"/>
    <property type="molecule type" value="Genomic_DNA"/>
</dbReference>
<dbReference type="Gene3D" id="6.10.250.1120">
    <property type="match status" value="1"/>
</dbReference>
<protein>
    <submittedName>
        <fullName evidence="4">ADP-ribose pyrophosphatase</fullName>
    </submittedName>
</protein>
<comment type="cofactor">
    <cofactor evidence="1">
        <name>Mg(2+)</name>
        <dbReference type="ChEBI" id="CHEBI:18420"/>
    </cofactor>
</comment>
<dbReference type="Pfam" id="PF12535">
    <property type="entry name" value="Nudix_N"/>
    <property type="match status" value="1"/>
</dbReference>
<dbReference type="PANTHER" id="PTHR43046">
    <property type="entry name" value="GDP-MANNOSE MANNOSYL HYDROLASE"/>
    <property type="match status" value="1"/>
</dbReference>
<reference evidence="4 5" key="1">
    <citation type="journal article" date="2017" name="BMC Genomics">
        <title>Comparative genomic and phylogenomic analyses of the Bifidobacteriaceae family.</title>
        <authorList>
            <person name="Lugli G.A."/>
            <person name="Milani C."/>
            <person name="Turroni F."/>
            <person name="Duranti S."/>
            <person name="Mancabelli L."/>
            <person name="Mangifesta M."/>
            <person name="Ferrario C."/>
            <person name="Modesto M."/>
            <person name="Mattarelli P."/>
            <person name="Jiri K."/>
            <person name="van Sinderen D."/>
            <person name="Ventura M."/>
        </authorList>
    </citation>
    <scope>NUCLEOTIDE SEQUENCE [LARGE SCALE GENOMIC DNA]</scope>
    <source>
        <strain evidence="4 5">DSM 100202</strain>
    </source>
</reference>
<evidence type="ECO:0000256" key="1">
    <source>
        <dbReference type="ARBA" id="ARBA00001946"/>
    </source>
</evidence>
<sequence>MDVLQRAGIADITLHMCSQWDIRYTMSIMSDIKDERTSLPADGTAPVHKEPQSTNAIVDTANKKSEQPSQHTLLDWAIELQSLAQAGLTYGASPYDLERYQRIRDIAAEMLAVQADMPIERVRDLFCNEIGYQTPKLDTRAAIFDEHDRILLVHESDGLWSLPGGWVDVNQSVRSNTIKEAKEESGLDVTADKIIAIQDRARHNQPPYAYGVCKIFVLCTRIGGQFATNIETTESRYFAENELPELAEAKNTTEQIAMCFAAHRDPHWVTIFE</sequence>
<organism evidence="4 5">
    <name type="scientific">Bifidobacterium hapali</name>
    <dbReference type="NCBI Taxonomy" id="1630172"/>
    <lineage>
        <taxon>Bacteria</taxon>
        <taxon>Bacillati</taxon>
        <taxon>Actinomycetota</taxon>
        <taxon>Actinomycetes</taxon>
        <taxon>Bifidobacteriales</taxon>
        <taxon>Bifidobacteriaceae</taxon>
        <taxon>Bifidobacterium</taxon>
    </lineage>
</organism>
<dbReference type="GO" id="GO:0016787">
    <property type="term" value="F:hydrolase activity"/>
    <property type="evidence" value="ECO:0007669"/>
    <property type="project" value="UniProtKB-KW"/>
</dbReference>
<dbReference type="InterPro" id="IPR059176">
    <property type="entry name" value="UDP-X_N"/>
</dbReference>
<dbReference type="SUPFAM" id="SSF55811">
    <property type="entry name" value="Nudix"/>
    <property type="match status" value="1"/>
</dbReference>
<name>A0A261FYJ6_9BIFI</name>
<accession>A0A261FYJ6</accession>
<gene>
    <name evidence="4" type="ORF">BHAP_1171</name>
</gene>
<dbReference type="InterPro" id="IPR015797">
    <property type="entry name" value="NUDIX_hydrolase-like_dom_sf"/>
</dbReference>
<keyword evidence="5" id="KW-1185">Reference proteome</keyword>
<evidence type="ECO:0000313" key="4">
    <source>
        <dbReference type="EMBL" id="OZG64270.1"/>
    </source>
</evidence>
<dbReference type="PROSITE" id="PS51462">
    <property type="entry name" value="NUDIX"/>
    <property type="match status" value="1"/>
</dbReference>
<proteinExistence type="predicted"/>
<keyword evidence="2" id="KW-0378">Hydrolase</keyword>
<dbReference type="Proteomes" id="UP000216074">
    <property type="component" value="Unassembled WGS sequence"/>
</dbReference>
<comment type="caution">
    <text evidence="4">The sequence shown here is derived from an EMBL/GenBank/DDBJ whole genome shotgun (WGS) entry which is preliminary data.</text>
</comment>
<dbReference type="Pfam" id="PF00293">
    <property type="entry name" value="NUDIX"/>
    <property type="match status" value="1"/>
</dbReference>
<dbReference type="Gene3D" id="3.90.79.10">
    <property type="entry name" value="Nucleoside Triphosphate Pyrophosphohydrolase"/>
    <property type="match status" value="1"/>
</dbReference>
<evidence type="ECO:0000256" key="2">
    <source>
        <dbReference type="ARBA" id="ARBA00022801"/>
    </source>
</evidence>
<dbReference type="InterPro" id="IPR000086">
    <property type="entry name" value="NUDIX_hydrolase_dom"/>
</dbReference>
<feature type="domain" description="Nudix hydrolase" evidence="3">
    <location>
        <begin position="134"/>
        <end position="262"/>
    </location>
</feature>
<evidence type="ECO:0000259" key="3">
    <source>
        <dbReference type="PROSITE" id="PS51462"/>
    </source>
</evidence>
<dbReference type="AlphaFoldDB" id="A0A261FYJ6"/>
<dbReference type="CDD" id="cd18889">
    <property type="entry name" value="NUDIX_ADPRase"/>
    <property type="match status" value="1"/>
</dbReference>
<dbReference type="PANTHER" id="PTHR43046:SF16">
    <property type="entry name" value="ADP-RIBOSE PYROPHOSPHATASE YJHB-RELATED"/>
    <property type="match status" value="1"/>
</dbReference>